<dbReference type="AlphaFoldDB" id="A0A8S3G9F6"/>
<dbReference type="SUPFAM" id="SSF81901">
    <property type="entry name" value="HCP-like"/>
    <property type="match status" value="1"/>
</dbReference>
<gene>
    <name evidence="1" type="ORF">BYL167_LOCUS73791</name>
</gene>
<dbReference type="Proteomes" id="UP000681967">
    <property type="component" value="Unassembled WGS sequence"/>
</dbReference>
<name>A0A8S3G9F6_9BILA</name>
<dbReference type="SMART" id="SM00671">
    <property type="entry name" value="SEL1"/>
    <property type="match status" value="3"/>
</dbReference>
<dbReference type="InterPro" id="IPR011990">
    <property type="entry name" value="TPR-like_helical_dom_sf"/>
</dbReference>
<evidence type="ECO:0000313" key="1">
    <source>
        <dbReference type="EMBL" id="CAF5157684.1"/>
    </source>
</evidence>
<protein>
    <recommendedName>
        <fullName evidence="3">Sel1 repeat family protein</fullName>
    </recommendedName>
</protein>
<sequence>MQTSIRLLEQAAAQNPTMSDKCPIPNVGVAEAEHSLGLHYEMGVGVEMNYHKASQWYQRASDHGSSTAANNLGLMYEEGRGVSKDLVKSEHLLRLSAVRGDPNAMMNLALLLFKKNDLQDAERWCQRASDNNNMLAKECLKTYQ</sequence>
<feature type="non-terminal residue" evidence="1">
    <location>
        <position position="144"/>
    </location>
</feature>
<reference evidence="1" key="1">
    <citation type="submission" date="2021-02" db="EMBL/GenBank/DDBJ databases">
        <authorList>
            <person name="Nowell W R."/>
        </authorList>
    </citation>
    <scope>NUCLEOTIDE SEQUENCE</scope>
</reference>
<comment type="caution">
    <text evidence="1">The sequence shown here is derived from an EMBL/GenBank/DDBJ whole genome shotgun (WGS) entry which is preliminary data.</text>
</comment>
<evidence type="ECO:0008006" key="3">
    <source>
        <dbReference type="Google" id="ProtNLM"/>
    </source>
</evidence>
<organism evidence="1 2">
    <name type="scientific">Rotaria magnacalcarata</name>
    <dbReference type="NCBI Taxonomy" id="392030"/>
    <lineage>
        <taxon>Eukaryota</taxon>
        <taxon>Metazoa</taxon>
        <taxon>Spiralia</taxon>
        <taxon>Gnathifera</taxon>
        <taxon>Rotifera</taxon>
        <taxon>Eurotatoria</taxon>
        <taxon>Bdelloidea</taxon>
        <taxon>Philodinida</taxon>
        <taxon>Philodinidae</taxon>
        <taxon>Rotaria</taxon>
    </lineage>
</organism>
<dbReference type="InterPro" id="IPR052945">
    <property type="entry name" value="Mitotic_Regulator"/>
</dbReference>
<evidence type="ECO:0000313" key="2">
    <source>
        <dbReference type="Proteomes" id="UP000681967"/>
    </source>
</evidence>
<dbReference type="PANTHER" id="PTHR43628">
    <property type="entry name" value="ACTIVATOR OF C KINASE PROTEIN 1-RELATED"/>
    <property type="match status" value="1"/>
</dbReference>
<dbReference type="Gene3D" id="1.25.40.10">
    <property type="entry name" value="Tetratricopeptide repeat domain"/>
    <property type="match status" value="1"/>
</dbReference>
<dbReference type="Pfam" id="PF08238">
    <property type="entry name" value="Sel1"/>
    <property type="match status" value="4"/>
</dbReference>
<dbReference type="InterPro" id="IPR006597">
    <property type="entry name" value="Sel1-like"/>
</dbReference>
<accession>A0A8S3G9F6</accession>
<dbReference type="PANTHER" id="PTHR43628:SF1">
    <property type="entry name" value="CHITIN SYNTHASE REGULATORY FACTOR 2-RELATED"/>
    <property type="match status" value="1"/>
</dbReference>
<dbReference type="EMBL" id="CAJOBH010262947">
    <property type="protein sequence ID" value="CAF5157684.1"/>
    <property type="molecule type" value="Genomic_DNA"/>
</dbReference>
<proteinExistence type="predicted"/>